<dbReference type="STRING" id="80852.AWOD_I_0331"/>
<dbReference type="AlphaFoldDB" id="A0A090IIQ4"/>
<dbReference type="PROSITE" id="PS51257">
    <property type="entry name" value="PROKAR_LIPOPROTEIN"/>
    <property type="match status" value="1"/>
</dbReference>
<evidence type="ECO:0000313" key="3">
    <source>
        <dbReference type="Proteomes" id="UP000032427"/>
    </source>
</evidence>
<dbReference type="HOGENOM" id="CLU_078779_0_0_6"/>
<gene>
    <name evidence="2" type="ORF">AWOD_I_0331</name>
</gene>
<accession>A0A090IIQ4</accession>
<feature type="chain" id="PRO_5001857760" evidence="1">
    <location>
        <begin position="23"/>
        <end position="277"/>
    </location>
</feature>
<dbReference type="GO" id="GO:0008643">
    <property type="term" value="P:carbohydrate transport"/>
    <property type="evidence" value="ECO:0007669"/>
    <property type="project" value="InterPro"/>
</dbReference>
<keyword evidence="3" id="KW-1185">Reference proteome</keyword>
<evidence type="ECO:0000256" key="1">
    <source>
        <dbReference type="SAM" id="SignalP"/>
    </source>
</evidence>
<dbReference type="PATRIC" id="fig|80852.17.peg.337"/>
<sequence length="277" mass="31184">MTVNTKKLLISLFIGLSLTACSSTETIQKPIEPIPSSEICCNDFAQFPWIPLETNEDININLNTDSPIGKFSDGNSYFNAFKLSERSEKVQINLSSLMINDSVVAPKLITLDEKFNIISTTTLDQFNIKASDAFTRTQFKLEFNINASKTPYFVIYSSDAYLGQSIKVKHPARVRAEELGEIMPMVTDPTYTYERFGKLNLSIKTISLRAYKAQIEKETVAIKKAQPETKNFYNNAIIEAVNNNDIPKALSLLEEAKKLNIKDAESVFIKALEENKK</sequence>
<organism evidence="2 3">
    <name type="scientific">Aliivibrio wodanis</name>
    <dbReference type="NCBI Taxonomy" id="80852"/>
    <lineage>
        <taxon>Bacteria</taxon>
        <taxon>Pseudomonadati</taxon>
        <taxon>Pseudomonadota</taxon>
        <taxon>Gammaproteobacteria</taxon>
        <taxon>Vibrionales</taxon>
        <taxon>Vibrionaceae</taxon>
        <taxon>Aliivibrio</taxon>
    </lineage>
</organism>
<proteinExistence type="predicted"/>
<dbReference type="KEGG" id="awd:AWOD_I_0331"/>
<dbReference type="Pfam" id="PF07148">
    <property type="entry name" value="MalM"/>
    <property type="match status" value="1"/>
</dbReference>
<dbReference type="EMBL" id="LN554846">
    <property type="protein sequence ID" value="CED70426.1"/>
    <property type="molecule type" value="Genomic_DNA"/>
</dbReference>
<keyword evidence="1" id="KW-0732">Signal</keyword>
<evidence type="ECO:0000313" key="2">
    <source>
        <dbReference type="EMBL" id="CED70426.1"/>
    </source>
</evidence>
<reference evidence="3" key="1">
    <citation type="submission" date="2014-09" db="EMBL/GenBank/DDBJ databases">
        <authorList>
            <person name="Hjerde E."/>
        </authorList>
    </citation>
    <scope>NUCLEOTIDE SEQUENCE [LARGE SCALE GENOMIC DNA]</scope>
    <source>
        <strain evidence="3">06/09/139</strain>
    </source>
</reference>
<dbReference type="Proteomes" id="UP000032427">
    <property type="component" value="Chromosome 1"/>
</dbReference>
<dbReference type="InterPro" id="IPR010794">
    <property type="entry name" value="MalM"/>
</dbReference>
<protein>
    <submittedName>
        <fullName evidence="2">Maltose operon periplasmic protein MalM</fullName>
    </submittedName>
</protein>
<dbReference type="GO" id="GO:0042597">
    <property type="term" value="C:periplasmic space"/>
    <property type="evidence" value="ECO:0007669"/>
    <property type="project" value="InterPro"/>
</dbReference>
<feature type="signal peptide" evidence="1">
    <location>
        <begin position="1"/>
        <end position="22"/>
    </location>
</feature>
<name>A0A090IIQ4_9GAMM</name>